<protein>
    <submittedName>
        <fullName evidence="1">Uncharacterized protein</fullName>
    </submittedName>
</protein>
<dbReference type="RefSeq" id="WP_010020226.1">
    <property type="nucleotide sequence ID" value="NZ_CAJJMR010000079.1"/>
</dbReference>
<sequence length="102" mass="11895">MNNNIVVLQKLKKIYQNYGDTTSFENVQDYILKETVLRVRNIEYRRVKKTGLDMELPVGKALNEEIVFFNPTKDLVDKLPLNDVKKDSQYITNCLIDLLETA</sequence>
<dbReference type="EMBL" id="PUFN01000015">
    <property type="protein sequence ID" value="TDG72762.1"/>
    <property type="molecule type" value="Genomic_DNA"/>
</dbReference>
<gene>
    <name evidence="1" type="ORF">C5L30_000946</name>
</gene>
<dbReference type="AlphaFoldDB" id="A0A4R5NFQ4"/>
<accession>A0A4R5NFQ4</accession>
<comment type="caution">
    <text evidence="1">The sequence shown here is derived from an EMBL/GenBank/DDBJ whole genome shotgun (WGS) entry which is preliminary data.</text>
</comment>
<reference evidence="1 2" key="1">
    <citation type="journal article" date="2019" name="Appl. Microbiol. Biotechnol.">
        <title>Uncovering carbohydrate metabolism through a genotype-phenotype association study of 56 lactic acid bacteria genomes.</title>
        <authorList>
            <person name="Buron-Moles G."/>
            <person name="Chailyan A."/>
            <person name="Dolejs I."/>
            <person name="Forster J."/>
            <person name="Miks M.H."/>
        </authorList>
    </citation>
    <scope>NUCLEOTIDE SEQUENCE [LARGE SCALE GENOMIC DNA]</scope>
    <source>
        <strain evidence="1 2">ATCC 29644</strain>
    </source>
</reference>
<evidence type="ECO:0000313" key="2">
    <source>
        <dbReference type="Proteomes" id="UP000295257"/>
    </source>
</evidence>
<evidence type="ECO:0000313" key="1">
    <source>
        <dbReference type="EMBL" id="TDG72762.1"/>
    </source>
</evidence>
<name>A0A4R5NFQ4_9LACO</name>
<organism evidence="1 2">
    <name type="scientific">Companilactobacillus farciminis</name>
    <dbReference type="NCBI Taxonomy" id="1612"/>
    <lineage>
        <taxon>Bacteria</taxon>
        <taxon>Bacillati</taxon>
        <taxon>Bacillota</taxon>
        <taxon>Bacilli</taxon>
        <taxon>Lactobacillales</taxon>
        <taxon>Lactobacillaceae</taxon>
        <taxon>Companilactobacillus</taxon>
    </lineage>
</organism>
<dbReference type="Proteomes" id="UP000295257">
    <property type="component" value="Unassembled WGS sequence"/>
</dbReference>
<dbReference type="OrthoDB" id="2306708at2"/>
<proteinExistence type="predicted"/>
<keyword evidence="2" id="KW-1185">Reference proteome</keyword>